<evidence type="ECO:0000313" key="7">
    <source>
        <dbReference type="Proteomes" id="UP001328107"/>
    </source>
</evidence>
<keyword evidence="3" id="KW-0479">Metal-binding</keyword>
<dbReference type="Proteomes" id="UP001328107">
    <property type="component" value="Unassembled WGS sequence"/>
</dbReference>
<name>A0AAN5I5P3_9BILA</name>
<protein>
    <recommendedName>
        <fullName evidence="8">Cytochrome P450</fullName>
    </recommendedName>
</protein>
<evidence type="ECO:0008006" key="8">
    <source>
        <dbReference type="Google" id="ProtNLM"/>
    </source>
</evidence>
<comment type="cofactor">
    <cofactor evidence="1">
        <name>heme</name>
        <dbReference type="ChEBI" id="CHEBI:30413"/>
    </cofactor>
</comment>
<evidence type="ECO:0000256" key="5">
    <source>
        <dbReference type="ARBA" id="ARBA00023033"/>
    </source>
</evidence>
<dbReference type="InterPro" id="IPR050196">
    <property type="entry name" value="Cytochrome_P450_Monoox"/>
</dbReference>
<gene>
    <name evidence="6" type="ORF">PMAYCL1PPCAC_22619</name>
</gene>
<dbReference type="GO" id="GO:0016705">
    <property type="term" value="F:oxidoreductase activity, acting on paired donors, with incorporation or reduction of molecular oxygen"/>
    <property type="evidence" value="ECO:0007669"/>
    <property type="project" value="InterPro"/>
</dbReference>
<dbReference type="Pfam" id="PF00067">
    <property type="entry name" value="p450"/>
    <property type="match status" value="1"/>
</dbReference>
<keyword evidence="4" id="KW-0408">Iron</keyword>
<dbReference type="Gene3D" id="1.10.630.10">
    <property type="entry name" value="Cytochrome P450"/>
    <property type="match status" value="1"/>
</dbReference>
<dbReference type="AlphaFoldDB" id="A0AAN5I5P3"/>
<accession>A0AAN5I5P3</accession>
<feature type="non-terminal residue" evidence="6">
    <location>
        <position position="118"/>
    </location>
</feature>
<dbReference type="GO" id="GO:0005506">
    <property type="term" value="F:iron ion binding"/>
    <property type="evidence" value="ECO:0007669"/>
    <property type="project" value="InterPro"/>
</dbReference>
<dbReference type="SUPFAM" id="SSF48264">
    <property type="entry name" value="Cytochrome P450"/>
    <property type="match status" value="1"/>
</dbReference>
<dbReference type="InterPro" id="IPR001128">
    <property type="entry name" value="Cyt_P450"/>
</dbReference>
<proteinExistence type="inferred from homology"/>
<dbReference type="EMBL" id="BTRK01000005">
    <property type="protein sequence ID" value="GMR52424.1"/>
    <property type="molecule type" value="Genomic_DNA"/>
</dbReference>
<dbReference type="GO" id="GO:0004497">
    <property type="term" value="F:monooxygenase activity"/>
    <property type="evidence" value="ECO:0007669"/>
    <property type="project" value="UniProtKB-KW"/>
</dbReference>
<organism evidence="6 7">
    <name type="scientific">Pristionchus mayeri</name>
    <dbReference type="NCBI Taxonomy" id="1317129"/>
    <lineage>
        <taxon>Eukaryota</taxon>
        <taxon>Metazoa</taxon>
        <taxon>Ecdysozoa</taxon>
        <taxon>Nematoda</taxon>
        <taxon>Chromadorea</taxon>
        <taxon>Rhabditida</taxon>
        <taxon>Rhabditina</taxon>
        <taxon>Diplogasteromorpha</taxon>
        <taxon>Diplogasteroidea</taxon>
        <taxon>Neodiplogasteridae</taxon>
        <taxon>Pristionchus</taxon>
    </lineage>
</organism>
<dbReference type="InterPro" id="IPR036396">
    <property type="entry name" value="Cyt_P450_sf"/>
</dbReference>
<comment type="similarity">
    <text evidence="2">Belongs to the cytochrome P450 family.</text>
</comment>
<keyword evidence="5" id="KW-0560">Oxidoreductase</keyword>
<keyword evidence="5" id="KW-0503">Monooxygenase</keyword>
<evidence type="ECO:0000256" key="3">
    <source>
        <dbReference type="ARBA" id="ARBA00022617"/>
    </source>
</evidence>
<keyword evidence="7" id="KW-1185">Reference proteome</keyword>
<sequence length="118" mass="13631">LSGGDRWRARRKMLTPSFHFSMLQGYIECMNRHAKVLVEVLHDHIGQRIDADPFMKTFSMDVICTRLNLVQKVEIAREIKLKLQANLTLTYLGAKTNMCPHLWSTFGRPAISQLITFI</sequence>
<evidence type="ECO:0000256" key="1">
    <source>
        <dbReference type="ARBA" id="ARBA00001971"/>
    </source>
</evidence>
<dbReference type="GO" id="GO:0020037">
    <property type="term" value="F:heme binding"/>
    <property type="evidence" value="ECO:0007669"/>
    <property type="project" value="InterPro"/>
</dbReference>
<reference evidence="7" key="1">
    <citation type="submission" date="2022-10" db="EMBL/GenBank/DDBJ databases">
        <title>Genome assembly of Pristionchus species.</title>
        <authorList>
            <person name="Yoshida K."/>
            <person name="Sommer R.J."/>
        </authorList>
    </citation>
    <scope>NUCLEOTIDE SEQUENCE [LARGE SCALE GENOMIC DNA]</scope>
    <source>
        <strain evidence="7">RS5460</strain>
    </source>
</reference>
<evidence type="ECO:0000256" key="4">
    <source>
        <dbReference type="ARBA" id="ARBA00023004"/>
    </source>
</evidence>
<keyword evidence="3" id="KW-0349">Heme</keyword>
<dbReference type="PANTHER" id="PTHR24291:SF130">
    <property type="entry name" value="CYTOCHROME P450 FAMILY"/>
    <property type="match status" value="1"/>
</dbReference>
<evidence type="ECO:0000256" key="2">
    <source>
        <dbReference type="ARBA" id="ARBA00010617"/>
    </source>
</evidence>
<feature type="non-terminal residue" evidence="6">
    <location>
        <position position="1"/>
    </location>
</feature>
<evidence type="ECO:0000313" key="6">
    <source>
        <dbReference type="EMBL" id="GMR52424.1"/>
    </source>
</evidence>
<comment type="caution">
    <text evidence="6">The sequence shown here is derived from an EMBL/GenBank/DDBJ whole genome shotgun (WGS) entry which is preliminary data.</text>
</comment>
<dbReference type="PANTHER" id="PTHR24291">
    <property type="entry name" value="CYTOCHROME P450 FAMILY 4"/>
    <property type="match status" value="1"/>
</dbReference>